<feature type="transmembrane region" description="Helical" evidence="6">
    <location>
        <begin position="12"/>
        <end position="35"/>
    </location>
</feature>
<dbReference type="GO" id="GO:0005886">
    <property type="term" value="C:plasma membrane"/>
    <property type="evidence" value="ECO:0007669"/>
    <property type="project" value="UniProtKB-SubCell"/>
</dbReference>
<organism evidence="7">
    <name type="scientific">hydrothermal vent metagenome</name>
    <dbReference type="NCBI Taxonomy" id="652676"/>
    <lineage>
        <taxon>unclassified sequences</taxon>
        <taxon>metagenomes</taxon>
        <taxon>ecological metagenomes</taxon>
    </lineage>
</organism>
<keyword evidence="2" id="KW-1003">Cell membrane</keyword>
<evidence type="ECO:0000256" key="6">
    <source>
        <dbReference type="SAM" id="Phobius"/>
    </source>
</evidence>
<evidence type="ECO:0000256" key="2">
    <source>
        <dbReference type="ARBA" id="ARBA00022475"/>
    </source>
</evidence>
<evidence type="ECO:0000256" key="3">
    <source>
        <dbReference type="ARBA" id="ARBA00022692"/>
    </source>
</evidence>
<evidence type="ECO:0000256" key="5">
    <source>
        <dbReference type="ARBA" id="ARBA00023136"/>
    </source>
</evidence>
<feature type="transmembrane region" description="Helical" evidence="6">
    <location>
        <begin position="112"/>
        <end position="135"/>
    </location>
</feature>
<dbReference type="EMBL" id="UOFS01000049">
    <property type="protein sequence ID" value="VAX01520.1"/>
    <property type="molecule type" value="Genomic_DNA"/>
</dbReference>
<dbReference type="PANTHER" id="PTHR30294:SF29">
    <property type="entry name" value="MULTIDRUG ABC TRANSPORTER PERMEASE YBHS-RELATED"/>
    <property type="match status" value="1"/>
</dbReference>
<dbReference type="GO" id="GO:0140359">
    <property type="term" value="F:ABC-type transporter activity"/>
    <property type="evidence" value="ECO:0007669"/>
    <property type="project" value="InterPro"/>
</dbReference>
<keyword evidence="5 6" id="KW-0472">Membrane</keyword>
<evidence type="ECO:0000256" key="4">
    <source>
        <dbReference type="ARBA" id="ARBA00022989"/>
    </source>
</evidence>
<feature type="transmembrane region" description="Helical" evidence="6">
    <location>
        <begin position="173"/>
        <end position="193"/>
    </location>
</feature>
<feature type="transmembrane region" description="Helical" evidence="6">
    <location>
        <begin position="224"/>
        <end position="242"/>
    </location>
</feature>
<reference evidence="7" key="1">
    <citation type="submission" date="2018-06" db="EMBL/GenBank/DDBJ databases">
        <authorList>
            <person name="Zhirakovskaya E."/>
        </authorList>
    </citation>
    <scope>NUCLEOTIDE SEQUENCE</scope>
</reference>
<comment type="subcellular location">
    <subcellularLocation>
        <location evidence="1">Cell membrane</location>
        <topology evidence="1">Multi-pass membrane protein</topology>
    </subcellularLocation>
</comment>
<keyword evidence="4 6" id="KW-1133">Transmembrane helix</keyword>
<sequence>MIWSIAIRELRSLFLTPLAWAILAITQFIICLFFLKSVELYLGIQPQLEANNSDPGITSIIVESLYGSAAFILMIIIPLLTMRLISAERQNKTLTLLFTAPLSMTEIILGKYLGVILFLTIMIAMITIMPLTVLLGGSLDFGLLLSNILGLFLILATFSAIGLYISTLTNNPILSAVISFTSLLLLNLIDLLATSDNPTGLFSYISLRSHLDNLFTGFFNSSDIIYYVLLILMFIVLSIRRLDNDRLQH</sequence>
<gene>
    <name evidence="7" type="ORF">MNBD_GAMMA22-1987</name>
</gene>
<dbReference type="AlphaFoldDB" id="A0A3B1ATI8"/>
<feature type="transmembrane region" description="Helical" evidence="6">
    <location>
        <begin position="55"/>
        <end position="80"/>
    </location>
</feature>
<name>A0A3B1ATI8_9ZZZZ</name>
<proteinExistence type="predicted"/>
<feature type="transmembrane region" description="Helical" evidence="6">
    <location>
        <begin position="141"/>
        <end position="166"/>
    </location>
</feature>
<evidence type="ECO:0000313" key="7">
    <source>
        <dbReference type="EMBL" id="VAX01520.1"/>
    </source>
</evidence>
<dbReference type="Pfam" id="PF12679">
    <property type="entry name" value="ABC2_membrane_2"/>
    <property type="match status" value="1"/>
</dbReference>
<accession>A0A3B1ATI8</accession>
<keyword evidence="3 6" id="KW-0812">Transmembrane</keyword>
<evidence type="ECO:0000256" key="1">
    <source>
        <dbReference type="ARBA" id="ARBA00004651"/>
    </source>
</evidence>
<dbReference type="PANTHER" id="PTHR30294">
    <property type="entry name" value="MEMBRANE COMPONENT OF ABC TRANSPORTER YHHJ-RELATED"/>
    <property type="match status" value="1"/>
</dbReference>
<protein>
    <submittedName>
        <fullName evidence="7">Gliding motility-associated ABC transporter permease protein GldF</fullName>
    </submittedName>
</protein>
<dbReference type="InterPro" id="IPR051449">
    <property type="entry name" value="ABC-2_transporter_component"/>
</dbReference>